<dbReference type="InterPro" id="IPR012341">
    <property type="entry name" value="6hp_glycosidase-like_sf"/>
</dbReference>
<dbReference type="InterPro" id="IPR010383">
    <property type="entry name" value="Glyco_hydrolase_94_b-supersand"/>
</dbReference>
<dbReference type="SUPFAM" id="SSF74650">
    <property type="entry name" value="Galactose mutarotase-like"/>
    <property type="match status" value="1"/>
</dbReference>
<feature type="domain" description="Glycoside hydrolase family 65 C-terminal" evidence="3">
    <location>
        <begin position="739"/>
        <end position="775"/>
    </location>
</feature>
<dbReference type="InterPro" id="IPR033432">
    <property type="entry name" value="GH94_catalytic"/>
</dbReference>
<reference evidence="7" key="1">
    <citation type="submission" date="2016-10" db="EMBL/GenBank/DDBJ databases">
        <authorList>
            <person name="Varghese N."/>
            <person name="Submissions S."/>
        </authorList>
    </citation>
    <scope>NUCLEOTIDE SEQUENCE [LARGE SCALE GENOMIC DNA]</scope>
    <source>
        <strain evidence="7">DSM 24956</strain>
    </source>
</reference>
<keyword evidence="1" id="KW-0328">Glycosyltransferase</keyword>
<keyword evidence="7" id="KW-1185">Reference proteome</keyword>
<gene>
    <name evidence="6" type="ORF">SAMN05444411_101388</name>
</gene>
<dbReference type="InterPro" id="IPR037825">
    <property type="entry name" value="GH94N_CBP"/>
</dbReference>
<name>A0A1H2S4L4_9FLAO</name>
<dbReference type="GO" id="GO:0030246">
    <property type="term" value="F:carbohydrate binding"/>
    <property type="evidence" value="ECO:0007669"/>
    <property type="project" value="InterPro"/>
</dbReference>
<feature type="domain" description="Glycosyl hydrolase 94 supersandwich" evidence="4">
    <location>
        <begin position="11"/>
        <end position="292"/>
    </location>
</feature>
<dbReference type="SMART" id="SM01068">
    <property type="entry name" value="CBM_X"/>
    <property type="match status" value="1"/>
</dbReference>
<dbReference type="InterPro" id="IPR037018">
    <property type="entry name" value="GH65_N"/>
</dbReference>
<dbReference type="STRING" id="762486.SAMN05444411_101388"/>
<organism evidence="6 7">
    <name type="scientific">Lutibacter oricola</name>
    <dbReference type="NCBI Taxonomy" id="762486"/>
    <lineage>
        <taxon>Bacteria</taxon>
        <taxon>Pseudomonadati</taxon>
        <taxon>Bacteroidota</taxon>
        <taxon>Flavobacteriia</taxon>
        <taxon>Flavobacteriales</taxon>
        <taxon>Flavobacteriaceae</taxon>
        <taxon>Lutibacter</taxon>
    </lineage>
</organism>
<evidence type="ECO:0000259" key="5">
    <source>
        <dbReference type="Pfam" id="PF17167"/>
    </source>
</evidence>
<keyword evidence="2" id="KW-0808">Transferase</keyword>
<dbReference type="Pfam" id="PF03633">
    <property type="entry name" value="Glyco_hydro_65C"/>
    <property type="match status" value="1"/>
</dbReference>
<dbReference type="GO" id="GO:0016757">
    <property type="term" value="F:glycosyltransferase activity"/>
    <property type="evidence" value="ECO:0007669"/>
    <property type="project" value="UniProtKB-KW"/>
</dbReference>
<evidence type="ECO:0000259" key="3">
    <source>
        <dbReference type="Pfam" id="PF03633"/>
    </source>
</evidence>
<dbReference type="OrthoDB" id="9769991at2"/>
<dbReference type="Proteomes" id="UP000199595">
    <property type="component" value="Unassembled WGS sequence"/>
</dbReference>
<dbReference type="Gene3D" id="1.50.10.10">
    <property type="match status" value="1"/>
</dbReference>
<evidence type="ECO:0000256" key="2">
    <source>
        <dbReference type="ARBA" id="ARBA00022679"/>
    </source>
</evidence>
<dbReference type="InterPro" id="IPR052047">
    <property type="entry name" value="GH94_Enzymes"/>
</dbReference>
<accession>A0A1H2S4L4</accession>
<evidence type="ECO:0000259" key="4">
    <source>
        <dbReference type="Pfam" id="PF06165"/>
    </source>
</evidence>
<sequence>MKYGHFDDANREYVITNPRTPYPWINYLGNEDFFSLTSNTGGGYTFYKDAKFRRLTRYRYNNVPVDDGGKYFYIKDEDTIWSPGWKPVKTELDSYECRHGMSYTNFKSSKNGLEAEVLQFIPLGFWGEIQKISLKNTSSKAKTIKLFSFIEFALWNAEDDMTNFQRNFNTGEVEVEDSVIYHKTEFKERRNHYAFYSVNEAINGFDTDRESFIGLYNGFDAPDAVTEGTSKNSIAHGWSPIASHYIEIELQPNEEKDFVFMLGYIEVDEDNKWESKSVINKKPAKEMIAKFDTVEKVDTAFNDLKRYWDNLLGKINIQSGDDKLDRMVNIWNQYQCMVTFNMSRSASFFESGIGRGMGFRDSNQDLIGFVHQIPERARERIFDIASTQFEDGSCYHQYQPLTKKGNAILGGDFNDDPLWLILSTTEYIKETGDFSLLDELVPFDNDISRAKPHFDHLKASFYHVVNNLGPHKLPLIGRADWNDCLNLNCFSNDPNESFQTTGNKKGKTAESLMIAGLFVVYGKEFIKLCKTIGKTDEAKKAQTHVDNMIEAVKEYGWDGDWYLRAYDYYGKKVGSNENEEGKIFIESQGWCSIAEIGLEDGMVKKSLDSVKTHLDCEFGIVLNSPAFTKYYEEYGEISTYPAGYKENGGIFCHNNPWIMIAETIIGRGDQAFDYYSKITPSYLEEISELHKVEPYVYCQMIAGKEAFKPGEAKNSWLSGTASWNFYAITQYILGVKPDYNGLSINPCIPSHWEGFKFTREFRGATYNITVKNPNKVSKGIKEIIVNGEKIDSNIIPILSKNKEHVITVIMS</sequence>
<dbReference type="AlphaFoldDB" id="A0A1H2S4L4"/>
<protein>
    <submittedName>
        <fullName evidence="6">Cellobiose phosphorylase</fullName>
    </submittedName>
</protein>
<feature type="domain" description="Glycosyl hydrolase 94 catalytic" evidence="5">
    <location>
        <begin position="307"/>
        <end position="734"/>
    </location>
</feature>
<dbReference type="PANTHER" id="PTHR37469">
    <property type="entry name" value="CELLOBIONIC ACID PHOSPHORYLASE-RELATED"/>
    <property type="match status" value="1"/>
</dbReference>
<dbReference type="SUPFAM" id="SSF48208">
    <property type="entry name" value="Six-hairpin glycosidases"/>
    <property type="match status" value="1"/>
</dbReference>
<dbReference type="EMBL" id="FNNJ01000001">
    <property type="protein sequence ID" value="SDW26632.1"/>
    <property type="molecule type" value="Genomic_DNA"/>
</dbReference>
<evidence type="ECO:0000313" key="6">
    <source>
        <dbReference type="EMBL" id="SDW26632.1"/>
    </source>
</evidence>
<evidence type="ECO:0000313" key="7">
    <source>
        <dbReference type="Proteomes" id="UP000199595"/>
    </source>
</evidence>
<evidence type="ECO:0000256" key="1">
    <source>
        <dbReference type="ARBA" id="ARBA00022676"/>
    </source>
</evidence>
<dbReference type="RefSeq" id="WP_090119167.1">
    <property type="nucleotide sequence ID" value="NZ_FNNJ01000001.1"/>
</dbReference>
<dbReference type="InterPro" id="IPR005194">
    <property type="entry name" value="Glyco_hydro_65_C"/>
</dbReference>
<dbReference type="Gene3D" id="2.70.98.40">
    <property type="entry name" value="Glycoside hydrolase, family 65, N-terminal domain"/>
    <property type="match status" value="1"/>
</dbReference>
<dbReference type="CDD" id="cd11754">
    <property type="entry name" value="GH94N_CBP_like"/>
    <property type="match status" value="1"/>
</dbReference>
<dbReference type="GO" id="GO:0005975">
    <property type="term" value="P:carbohydrate metabolic process"/>
    <property type="evidence" value="ECO:0007669"/>
    <property type="project" value="InterPro"/>
</dbReference>
<dbReference type="PANTHER" id="PTHR37469:SF2">
    <property type="entry name" value="CELLOBIONIC ACID PHOSPHORYLASE"/>
    <property type="match status" value="1"/>
</dbReference>
<proteinExistence type="predicted"/>
<dbReference type="Pfam" id="PF17167">
    <property type="entry name" value="Glyco_hydro_94"/>
    <property type="match status" value="1"/>
</dbReference>
<dbReference type="Gene3D" id="1.20.890.20">
    <property type="entry name" value="mpn423 like domain"/>
    <property type="match status" value="1"/>
</dbReference>
<dbReference type="Pfam" id="PF06165">
    <property type="entry name" value="GH94_b-supersand"/>
    <property type="match status" value="1"/>
</dbReference>
<dbReference type="Gene3D" id="2.60.420.10">
    <property type="entry name" value="Maltose phosphorylase, domain 3"/>
    <property type="match status" value="1"/>
</dbReference>
<dbReference type="InterPro" id="IPR008928">
    <property type="entry name" value="6-hairpin_glycosidase_sf"/>
</dbReference>
<dbReference type="InterPro" id="IPR011013">
    <property type="entry name" value="Gal_mutarotase_sf_dom"/>
</dbReference>